<organism evidence="2 3">
    <name type="scientific">Hohenbuehelia grisea</name>
    <dbReference type="NCBI Taxonomy" id="104357"/>
    <lineage>
        <taxon>Eukaryota</taxon>
        <taxon>Fungi</taxon>
        <taxon>Dikarya</taxon>
        <taxon>Basidiomycota</taxon>
        <taxon>Agaricomycotina</taxon>
        <taxon>Agaricomycetes</taxon>
        <taxon>Agaricomycetidae</taxon>
        <taxon>Agaricales</taxon>
        <taxon>Pleurotineae</taxon>
        <taxon>Pleurotaceae</taxon>
        <taxon>Hohenbuehelia</taxon>
    </lineage>
</organism>
<gene>
    <name evidence="2" type="ORF">HGRIS_000969</name>
</gene>
<comment type="caution">
    <text evidence="2">The sequence shown here is derived from an EMBL/GenBank/DDBJ whole genome shotgun (WGS) entry which is preliminary data.</text>
</comment>
<feature type="compositionally biased region" description="Low complexity" evidence="1">
    <location>
        <begin position="31"/>
        <end position="50"/>
    </location>
</feature>
<dbReference type="Proteomes" id="UP001556367">
    <property type="component" value="Unassembled WGS sequence"/>
</dbReference>
<dbReference type="EMBL" id="JASNQZ010000018">
    <property type="protein sequence ID" value="KAL0945483.1"/>
    <property type="molecule type" value="Genomic_DNA"/>
</dbReference>
<feature type="compositionally biased region" description="Gly residues" evidence="1">
    <location>
        <begin position="51"/>
        <end position="68"/>
    </location>
</feature>
<protein>
    <recommendedName>
        <fullName evidence="4">SMP domain-containing protein</fullName>
    </recommendedName>
</protein>
<reference evidence="3" key="1">
    <citation type="submission" date="2024-06" db="EMBL/GenBank/DDBJ databases">
        <title>Multi-omics analyses provide insights into the biosynthesis of the anticancer antibiotic pleurotin in Hohenbuehelia grisea.</title>
        <authorList>
            <person name="Weaver J.A."/>
            <person name="Alberti F."/>
        </authorList>
    </citation>
    <scope>NUCLEOTIDE SEQUENCE [LARGE SCALE GENOMIC DNA]</scope>
    <source>
        <strain evidence="3">T-177</strain>
    </source>
</reference>
<sequence length="74" mass="7121">MSGQSKRTPMNSASSQRIQSTQARGGRDTGSGSFASRAQSAAATNANKGISPGGGGRTPVGGSAGGGAAKSPRK</sequence>
<accession>A0ABR3IQB5</accession>
<keyword evidence="3" id="KW-1185">Reference proteome</keyword>
<evidence type="ECO:0008006" key="4">
    <source>
        <dbReference type="Google" id="ProtNLM"/>
    </source>
</evidence>
<feature type="compositionally biased region" description="Polar residues" evidence="1">
    <location>
        <begin position="1"/>
        <end position="23"/>
    </location>
</feature>
<evidence type="ECO:0000313" key="2">
    <source>
        <dbReference type="EMBL" id="KAL0945483.1"/>
    </source>
</evidence>
<evidence type="ECO:0000313" key="3">
    <source>
        <dbReference type="Proteomes" id="UP001556367"/>
    </source>
</evidence>
<feature type="region of interest" description="Disordered" evidence="1">
    <location>
        <begin position="1"/>
        <end position="74"/>
    </location>
</feature>
<proteinExistence type="predicted"/>
<evidence type="ECO:0000256" key="1">
    <source>
        <dbReference type="SAM" id="MobiDB-lite"/>
    </source>
</evidence>
<name>A0ABR3IQB5_9AGAR</name>